<dbReference type="Pfam" id="PF05029">
    <property type="entry name" value="TIMELESS_C"/>
    <property type="match status" value="1"/>
</dbReference>
<dbReference type="GO" id="GO:0000076">
    <property type="term" value="P:DNA replication checkpoint signaling"/>
    <property type="evidence" value="ECO:0007669"/>
    <property type="project" value="TreeGrafter"/>
</dbReference>
<dbReference type="OrthoDB" id="6429365at2759"/>
<dbReference type="GO" id="GO:0031298">
    <property type="term" value="C:replication fork protection complex"/>
    <property type="evidence" value="ECO:0007669"/>
    <property type="project" value="TreeGrafter"/>
</dbReference>
<dbReference type="PANTHER" id="PTHR22940:SF5">
    <property type="entry name" value="PROTEIN TIMELESS"/>
    <property type="match status" value="1"/>
</dbReference>
<evidence type="ECO:0000259" key="2">
    <source>
        <dbReference type="Pfam" id="PF05029"/>
    </source>
</evidence>
<dbReference type="AlphaFoldDB" id="A0A8B6DSX8"/>
<organism evidence="3 4">
    <name type="scientific">Mytilus galloprovincialis</name>
    <name type="common">Mediterranean mussel</name>
    <dbReference type="NCBI Taxonomy" id="29158"/>
    <lineage>
        <taxon>Eukaryota</taxon>
        <taxon>Metazoa</taxon>
        <taxon>Spiralia</taxon>
        <taxon>Lophotrochozoa</taxon>
        <taxon>Mollusca</taxon>
        <taxon>Bivalvia</taxon>
        <taxon>Autobranchia</taxon>
        <taxon>Pteriomorphia</taxon>
        <taxon>Mytilida</taxon>
        <taxon>Mytiloidea</taxon>
        <taxon>Mytilidae</taxon>
        <taxon>Mytilinae</taxon>
        <taxon>Mytilus</taxon>
    </lineage>
</organism>
<comment type="caution">
    <text evidence="3">The sequence shown here is derived from an EMBL/GenBank/DDBJ whole genome shotgun (WGS) entry which is preliminary data.</text>
</comment>
<evidence type="ECO:0000313" key="4">
    <source>
        <dbReference type="Proteomes" id="UP000596742"/>
    </source>
</evidence>
<gene>
    <name evidence="3" type="ORF">MGAL_10B067707</name>
</gene>
<sequence length="697" mass="81074">MYTRQTLDILKPCLSIDTSDEESLSDYEDREHDFLPTTALCYNDEDDKTSYTATCSLPGLFGKTLHMDESGVTDLDTGQIESSEVNGDQENTEDDMLTEDLSEENKIEHLRSLLLQFTNDFIINCFGFLVHDLKNVLISDVKDNLDETYFLWAMAFFLKIARKENLPFKVIRLVLKTELFGFLTYQGVVLTEQLLIAQKKEKNLTNNIRRLHLTITALNEILKTLLKCSSDETLEDYDKEYLVGLQKDLANVTELRMVFFLLIRHYQSKDTSLCFLEDLISTNHTYLSLLDSWGRKGWVIDSFNMMEHIKLYANRNIMQYYGTMLENFENNRSVVNLYVFTMMHHIAGDCEKPEVLMQMPIIQALMEIDGSKICMTKEMKDLKEFLLNRFDNLTKTDPYAAAMELYGIQENKDQIMEESVEDTSGPTDFAEVDDMLFALYTELQTTRDMVETMVDRFADIGITITAQQVWSRLYDNGLIDDTEYFANKKLVTVKDEIESKLLDSEDKDVIQWCVNALKEKQQDENLKWIQTLLCETAYVRLGKQCERSVHCQEPVTMFHVVKGSSVPLVIYKEEQEPILHDEHFTVLLHYLGFHTPKDVDMIFPRIPSFWTSEQLIQQAEKLGPISKDILKFDPTSVKYEDEQFTFSTRQNETIYSNSKEISVQRPMTGGEDNNIFWLKQIQQYNQTKQRTTSNYGQ</sequence>
<dbReference type="GO" id="GO:0006281">
    <property type="term" value="P:DNA repair"/>
    <property type="evidence" value="ECO:0007669"/>
    <property type="project" value="TreeGrafter"/>
</dbReference>
<dbReference type="InterPro" id="IPR007725">
    <property type="entry name" value="TIMELESS_C"/>
</dbReference>
<dbReference type="GO" id="GO:0003677">
    <property type="term" value="F:DNA binding"/>
    <property type="evidence" value="ECO:0007669"/>
    <property type="project" value="TreeGrafter"/>
</dbReference>
<evidence type="ECO:0000256" key="1">
    <source>
        <dbReference type="ARBA" id="ARBA00008174"/>
    </source>
</evidence>
<accession>A0A8B6DSX8</accession>
<name>A0A8B6DSX8_MYTGA</name>
<dbReference type="Proteomes" id="UP000596742">
    <property type="component" value="Unassembled WGS sequence"/>
</dbReference>
<feature type="domain" description="Timeless C-terminal" evidence="2">
    <location>
        <begin position="515"/>
        <end position="615"/>
    </location>
</feature>
<keyword evidence="4" id="KW-1185">Reference proteome</keyword>
<evidence type="ECO:0000313" key="3">
    <source>
        <dbReference type="EMBL" id="VDI23783.1"/>
    </source>
</evidence>
<dbReference type="PANTHER" id="PTHR22940">
    <property type="entry name" value="TIMEOUT/TIMELESS-2"/>
    <property type="match status" value="1"/>
</dbReference>
<proteinExistence type="inferred from homology"/>
<comment type="similarity">
    <text evidence="1">Belongs to the timeless family.</text>
</comment>
<dbReference type="InterPro" id="IPR044998">
    <property type="entry name" value="Timeless"/>
</dbReference>
<dbReference type="EMBL" id="UYJE01003966">
    <property type="protein sequence ID" value="VDI23783.1"/>
    <property type="molecule type" value="Genomic_DNA"/>
</dbReference>
<reference evidence="3" key="1">
    <citation type="submission" date="2018-11" db="EMBL/GenBank/DDBJ databases">
        <authorList>
            <person name="Alioto T."/>
            <person name="Alioto T."/>
        </authorList>
    </citation>
    <scope>NUCLEOTIDE SEQUENCE</scope>
</reference>
<protein>
    <submittedName>
        <fullName evidence="3">Timeless</fullName>
    </submittedName>
</protein>
<dbReference type="GO" id="GO:0043111">
    <property type="term" value="P:replication fork arrest"/>
    <property type="evidence" value="ECO:0007669"/>
    <property type="project" value="TreeGrafter"/>
</dbReference>